<evidence type="ECO:0000313" key="3">
    <source>
        <dbReference type="Proteomes" id="UP000005459"/>
    </source>
</evidence>
<dbReference type="InterPro" id="IPR018306">
    <property type="entry name" value="Phage_T5_Orf172_DNA-bd"/>
</dbReference>
<dbReference type="AlphaFoldDB" id="F9U7C8"/>
<feature type="domain" description="Bacteriophage T5 Orf172 DNA-binding" evidence="1">
    <location>
        <begin position="142"/>
        <end position="229"/>
    </location>
</feature>
<accession>F9U7C8</accession>
<gene>
    <name evidence="2" type="ORF">ThimaDRAFT_0830</name>
</gene>
<reference evidence="2 3" key="1">
    <citation type="submission" date="2011-06" db="EMBL/GenBank/DDBJ databases">
        <title>The draft genome of Thiocapsa marina 5811.</title>
        <authorList>
            <consortium name="US DOE Joint Genome Institute (JGI-PGF)"/>
            <person name="Lucas S."/>
            <person name="Han J."/>
            <person name="Cheng J.-F."/>
            <person name="Goodwin L."/>
            <person name="Pitluck S."/>
            <person name="Peters L."/>
            <person name="Land M.L."/>
            <person name="Hauser L."/>
            <person name="Vogl K."/>
            <person name="Liu Z."/>
            <person name="Imhoff J."/>
            <person name="Thiel V."/>
            <person name="Frigaard N.-U."/>
            <person name="Bryant D."/>
            <person name="Woyke T.J."/>
        </authorList>
    </citation>
    <scope>NUCLEOTIDE SEQUENCE [LARGE SCALE GENOMIC DNA]</scope>
    <source>
        <strain evidence="2 3">5811</strain>
    </source>
</reference>
<evidence type="ECO:0000313" key="2">
    <source>
        <dbReference type="EMBL" id="EGV20154.1"/>
    </source>
</evidence>
<dbReference type="EMBL" id="AFWV01000002">
    <property type="protein sequence ID" value="EGV20154.1"/>
    <property type="molecule type" value="Genomic_DNA"/>
</dbReference>
<proteinExistence type="predicted"/>
<keyword evidence="3" id="KW-1185">Reference proteome</keyword>
<dbReference type="Proteomes" id="UP000005459">
    <property type="component" value="Unassembled WGS sequence"/>
</dbReference>
<name>F9U7C8_9GAMM</name>
<evidence type="ECO:0000259" key="1">
    <source>
        <dbReference type="Pfam" id="PF10544"/>
    </source>
</evidence>
<sequence length="237" mass="26643">MATTKKTIALALERAGYHVAARTSGYVRMVGETGAGSLYVKENYISATGALREVEHIIARTSSDSKGNPEWRSERIVSVLAALGARTESRGESHTVDLETRHERKPIFASNKEKKREFSADCRWGRPGVYLAFPTSAELKPIYAGYKTKVNDQHTKIGIARDCFEARKRSYVGTFDGEVEFWPIAEVNKESLKSVEDRILARVSRRYGKVGRAREWFNTTDRKEIRAMILALLQGAL</sequence>
<dbReference type="Pfam" id="PF10544">
    <property type="entry name" value="T5orf172"/>
    <property type="match status" value="1"/>
</dbReference>
<organism evidence="2 3">
    <name type="scientific">Thiocapsa marina 5811</name>
    <dbReference type="NCBI Taxonomy" id="768671"/>
    <lineage>
        <taxon>Bacteria</taxon>
        <taxon>Pseudomonadati</taxon>
        <taxon>Pseudomonadota</taxon>
        <taxon>Gammaproteobacteria</taxon>
        <taxon>Chromatiales</taxon>
        <taxon>Chromatiaceae</taxon>
        <taxon>Thiocapsa</taxon>
    </lineage>
</organism>
<protein>
    <recommendedName>
        <fullName evidence="1">Bacteriophage T5 Orf172 DNA-binding domain-containing protein</fullName>
    </recommendedName>
</protein>